<dbReference type="EMBL" id="JABEZX010319017">
    <property type="protein sequence ID" value="MBA0575927.1"/>
    <property type="molecule type" value="Genomic_DNA"/>
</dbReference>
<evidence type="ECO:0000313" key="2">
    <source>
        <dbReference type="Proteomes" id="UP000593572"/>
    </source>
</evidence>
<keyword evidence="2" id="KW-1185">Reference proteome</keyword>
<proteinExistence type="predicted"/>
<gene>
    <name evidence="1" type="ORF">Golob_024553</name>
</gene>
<sequence length="37" mass="4352">MEDSTHSREENIVADSLAKMIRDRRPGLRLFEDPPLR</sequence>
<protein>
    <recommendedName>
        <fullName evidence="3">RNase H type-1 domain-containing protein</fullName>
    </recommendedName>
</protein>
<dbReference type="Proteomes" id="UP000593572">
    <property type="component" value="Unassembled WGS sequence"/>
</dbReference>
<organism evidence="1 2">
    <name type="scientific">Gossypium lobatum</name>
    <dbReference type="NCBI Taxonomy" id="34289"/>
    <lineage>
        <taxon>Eukaryota</taxon>
        <taxon>Viridiplantae</taxon>
        <taxon>Streptophyta</taxon>
        <taxon>Embryophyta</taxon>
        <taxon>Tracheophyta</taxon>
        <taxon>Spermatophyta</taxon>
        <taxon>Magnoliopsida</taxon>
        <taxon>eudicotyledons</taxon>
        <taxon>Gunneridae</taxon>
        <taxon>Pentapetalae</taxon>
        <taxon>rosids</taxon>
        <taxon>malvids</taxon>
        <taxon>Malvales</taxon>
        <taxon>Malvaceae</taxon>
        <taxon>Malvoideae</taxon>
        <taxon>Gossypium</taxon>
    </lineage>
</organism>
<evidence type="ECO:0000313" key="1">
    <source>
        <dbReference type="EMBL" id="MBA0575927.1"/>
    </source>
</evidence>
<evidence type="ECO:0008006" key="3">
    <source>
        <dbReference type="Google" id="ProtNLM"/>
    </source>
</evidence>
<name>A0A7J8NG06_9ROSI</name>
<feature type="non-terminal residue" evidence="1">
    <location>
        <position position="37"/>
    </location>
</feature>
<dbReference type="AlphaFoldDB" id="A0A7J8NG06"/>
<reference evidence="1 2" key="1">
    <citation type="journal article" date="2019" name="Genome Biol. Evol.">
        <title>Insights into the evolution of the New World diploid cottons (Gossypium, subgenus Houzingenia) based on genome sequencing.</title>
        <authorList>
            <person name="Grover C.E."/>
            <person name="Arick M.A. 2nd"/>
            <person name="Thrash A."/>
            <person name="Conover J.L."/>
            <person name="Sanders W.S."/>
            <person name="Peterson D.G."/>
            <person name="Frelichowski J.E."/>
            <person name="Scheffler J.A."/>
            <person name="Scheffler B.E."/>
            <person name="Wendel J.F."/>
        </authorList>
    </citation>
    <scope>NUCLEOTIDE SEQUENCE [LARGE SCALE GENOMIC DNA]</scope>
    <source>
        <strain evidence="1">157</strain>
        <tissue evidence="1">Leaf</tissue>
    </source>
</reference>
<comment type="caution">
    <text evidence="1">The sequence shown here is derived from an EMBL/GenBank/DDBJ whole genome shotgun (WGS) entry which is preliminary data.</text>
</comment>
<accession>A0A7J8NG06</accession>